<reference evidence="2 3" key="1">
    <citation type="journal article" date="2024" name="Nat. Commun.">
        <title>Phylogenomics reveals the evolutionary origins of lichenization in chlorophyte algae.</title>
        <authorList>
            <person name="Puginier C."/>
            <person name="Libourel C."/>
            <person name="Otte J."/>
            <person name="Skaloud P."/>
            <person name="Haon M."/>
            <person name="Grisel S."/>
            <person name="Petersen M."/>
            <person name="Berrin J.G."/>
            <person name="Delaux P.M."/>
            <person name="Dal Grande F."/>
            <person name="Keller J."/>
        </authorList>
    </citation>
    <scope>NUCLEOTIDE SEQUENCE [LARGE SCALE GENOMIC DNA]</scope>
    <source>
        <strain evidence="2 3">SAG 2043</strain>
    </source>
</reference>
<comment type="caution">
    <text evidence="2">The sequence shown here is derived from an EMBL/GenBank/DDBJ whole genome shotgun (WGS) entry which is preliminary data.</text>
</comment>
<evidence type="ECO:0000313" key="2">
    <source>
        <dbReference type="EMBL" id="KAK9813109.1"/>
    </source>
</evidence>
<protein>
    <submittedName>
        <fullName evidence="2">Uncharacterized protein</fullName>
    </submittedName>
</protein>
<feature type="compositionally biased region" description="Low complexity" evidence="1">
    <location>
        <begin position="17"/>
        <end position="26"/>
    </location>
</feature>
<feature type="region of interest" description="Disordered" evidence="1">
    <location>
        <begin position="1"/>
        <end position="26"/>
    </location>
</feature>
<organism evidence="2 3">
    <name type="scientific">[Myrmecia] bisecta</name>
    <dbReference type="NCBI Taxonomy" id="41462"/>
    <lineage>
        <taxon>Eukaryota</taxon>
        <taxon>Viridiplantae</taxon>
        <taxon>Chlorophyta</taxon>
        <taxon>core chlorophytes</taxon>
        <taxon>Trebouxiophyceae</taxon>
        <taxon>Trebouxiales</taxon>
        <taxon>Trebouxiaceae</taxon>
        <taxon>Myrmecia</taxon>
    </lineage>
</organism>
<sequence length="68" mass="6990">MQASHRRCSAAEGVAEPSNASPAAPSHGAVLRIRLVRGGALLQVTSSGPDGCNQEGGETLWLDMKSVC</sequence>
<dbReference type="AlphaFoldDB" id="A0AAW1PYA0"/>
<accession>A0AAW1PYA0</accession>
<name>A0AAW1PYA0_9CHLO</name>
<dbReference type="EMBL" id="JALJOR010000008">
    <property type="protein sequence ID" value="KAK9813109.1"/>
    <property type="molecule type" value="Genomic_DNA"/>
</dbReference>
<proteinExistence type="predicted"/>
<evidence type="ECO:0000313" key="3">
    <source>
        <dbReference type="Proteomes" id="UP001489004"/>
    </source>
</evidence>
<dbReference type="Proteomes" id="UP001489004">
    <property type="component" value="Unassembled WGS sequence"/>
</dbReference>
<evidence type="ECO:0000256" key="1">
    <source>
        <dbReference type="SAM" id="MobiDB-lite"/>
    </source>
</evidence>
<gene>
    <name evidence="2" type="ORF">WJX72_009190</name>
</gene>
<keyword evidence="3" id="KW-1185">Reference proteome</keyword>